<accession>X1QXQ8</accession>
<proteinExistence type="predicted"/>
<comment type="caution">
    <text evidence="1">The sequence shown here is derived from an EMBL/GenBank/DDBJ whole genome shotgun (WGS) entry which is preliminary data.</text>
</comment>
<protein>
    <submittedName>
        <fullName evidence="1">Uncharacterized protein</fullName>
    </submittedName>
</protein>
<gene>
    <name evidence="1" type="ORF">S12H4_25294</name>
</gene>
<sequence length="86" mass="9653">MQLFGRVENTNIAITSANTNIGAANKPYYTENESDTVSIISTLQDLFDYEPINPPRPNYFPQFYSFESNPLIARISTESKIGQVST</sequence>
<dbReference type="AlphaFoldDB" id="X1QXQ8"/>
<dbReference type="EMBL" id="BARW01014106">
    <property type="protein sequence ID" value="GAI73352.1"/>
    <property type="molecule type" value="Genomic_DNA"/>
</dbReference>
<evidence type="ECO:0000313" key="1">
    <source>
        <dbReference type="EMBL" id="GAI73352.1"/>
    </source>
</evidence>
<name>X1QXQ8_9ZZZZ</name>
<organism evidence="1">
    <name type="scientific">marine sediment metagenome</name>
    <dbReference type="NCBI Taxonomy" id="412755"/>
    <lineage>
        <taxon>unclassified sequences</taxon>
        <taxon>metagenomes</taxon>
        <taxon>ecological metagenomes</taxon>
    </lineage>
</organism>
<reference evidence="1" key="1">
    <citation type="journal article" date="2014" name="Front. Microbiol.">
        <title>High frequency of phylogenetically diverse reductive dehalogenase-homologous genes in deep subseafloor sedimentary metagenomes.</title>
        <authorList>
            <person name="Kawai M."/>
            <person name="Futagami T."/>
            <person name="Toyoda A."/>
            <person name="Takaki Y."/>
            <person name="Nishi S."/>
            <person name="Hori S."/>
            <person name="Arai W."/>
            <person name="Tsubouchi T."/>
            <person name="Morono Y."/>
            <person name="Uchiyama I."/>
            <person name="Ito T."/>
            <person name="Fujiyama A."/>
            <person name="Inagaki F."/>
            <person name="Takami H."/>
        </authorList>
    </citation>
    <scope>NUCLEOTIDE SEQUENCE</scope>
    <source>
        <strain evidence="1">Expedition CK06-06</strain>
    </source>
</reference>
<feature type="non-terminal residue" evidence="1">
    <location>
        <position position="86"/>
    </location>
</feature>